<proteinExistence type="predicted"/>
<dbReference type="InterPro" id="IPR011200">
    <property type="entry name" value="UCP012608"/>
</dbReference>
<protein>
    <submittedName>
        <fullName evidence="1">DUF2332 domain-containing protein</fullName>
    </submittedName>
</protein>
<evidence type="ECO:0000313" key="1">
    <source>
        <dbReference type="EMBL" id="MFD1533239.1"/>
    </source>
</evidence>
<comment type="caution">
    <text evidence="1">The sequence shown here is derived from an EMBL/GenBank/DDBJ whole genome shotgun (WGS) entry which is preliminary data.</text>
</comment>
<gene>
    <name evidence="1" type="ORF">ACFSCY_27830</name>
</gene>
<evidence type="ECO:0000313" key="2">
    <source>
        <dbReference type="Proteomes" id="UP001597145"/>
    </source>
</evidence>
<dbReference type="Proteomes" id="UP001597145">
    <property type="component" value="Unassembled WGS sequence"/>
</dbReference>
<dbReference type="Pfam" id="PF10094">
    <property type="entry name" value="DUF2332"/>
    <property type="match status" value="1"/>
</dbReference>
<accession>A0ABW4FRY7</accession>
<reference evidence="2" key="1">
    <citation type="journal article" date="2019" name="Int. J. Syst. Evol. Microbiol.">
        <title>The Global Catalogue of Microorganisms (GCM) 10K type strain sequencing project: providing services to taxonomists for standard genome sequencing and annotation.</title>
        <authorList>
            <consortium name="The Broad Institute Genomics Platform"/>
            <consortium name="The Broad Institute Genome Sequencing Center for Infectious Disease"/>
            <person name="Wu L."/>
            <person name="Ma J."/>
        </authorList>
    </citation>
    <scope>NUCLEOTIDE SEQUENCE [LARGE SCALE GENOMIC DNA]</scope>
    <source>
        <strain evidence="2">JCM 12165</strain>
    </source>
</reference>
<organism evidence="1 2">
    <name type="scientific">Pseudonocardia aurantiaca</name>
    <dbReference type="NCBI Taxonomy" id="75290"/>
    <lineage>
        <taxon>Bacteria</taxon>
        <taxon>Bacillati</taxon>
        <taxon>Actinomycetota</taxon>
        <taxon>Actinomycetes</taxon>
        <taxon>Pseudonocardiales</taxon>
        <taxon>Pseudonocardiaceae</taxon>
        <taxon>Pseudonocardia</taxon>
    </lineage>
</organism>
<dbReference type="EMBL" id="JBHUCP010000024">
    <property type="protein sequence ID" value="MFD1533239.1"/>
    <property type="molecule type" value="Genomic_DNA"/>
</dbReference>
<sequence length="382" mass="40356">MDGAEHRAAVAAQAGAVATAWSPPDAPANWWLTAETFRAIAEDDVLLDLAAAVPAERLPPLVLSAAIRFLVTGQRPQPLVGYFPQPGGPQPPRDDGFRPALRAFCRSQADALARLCAAHRYQMNEVGRCLDVLPVLAQLTAADPRPLALVDLGTGAGLGLHLDRYRYSYDLADGASLVTGDPGSPVALSCAVRSGRPPVPERPITFSARVGVDTEPLDLTDPPTAAWLAACVPPEAGAVSRFAAAAAVARGDPAPVVRGDLLAVLPAVVAGLPADALVCLVDTYVHVFLPADRRARFDALVDRIGRDRDLDWISVDPLVPLGPDARATVQGLDVPAEWIRDNREQGVFGVIGRVSVRRGVRTGAVLGRAHPGSAWLEWTAQD</sequence>
<name>A0ABW4FRY7_9PSEU</name>
<keyword evidence="2" id="KW-1185">Reference proteome</keyword>